<protein>
    <recommendedName>
        <fullName evidence="6">Alpha-taxilin</fullName>
    </recommendedName>
</protein>
<dbReference type="EMBL" id="LR899014">
    <property type="protein sequence ID" value="CAD7093531.1"/>
    <property type="molecule type" value="Genomic_DNA"/>
</dbReference>
<gene>
    <name evidence="4" type="ORF">HERILL_LOCUS15807</name>
</gene>
<feature type="compositionally biased region" description="Basic and acidic residues" evidence="3">
    <location>
        <begin position="478"/>
        <end position="494"/>
    </location>
</feature>
<keyword evidence="2" id="KW-0175">Coiled coil</keyword>
<feature type="coiled-coil region" evidence="2">
    <location>
        <begin position="54"/>
        <end position="327"/>
    </location>
</feature>
<reference evidence="4 5" key="1">
    <citation type="submission" date="2020-11" db="EMBL/GenBank/DDBJ databases">
        <authorList>
            <person name="Wallbank WR R."/>
            <person name="Pardo Diaz C."/>
            <person name="Kozak K."/>
            <person name="Martin S."/>
            <person name="Jiggins C."/>
            <person name="Moest M."/>
            <person name="Warren A I."/>
            <person name="Generalovic N T."/>
            <person name="Byers J.R.P. K."/>
            <person name="Montejo-Kovacevich G."/>
            <person name="Yen C E."/>
        </authorList>
    </citation>
    <scope>NUCLEOTIDE SEQUENCE [LARGE SCALE GENOMIC DNA]</scope>
</reference>
<feature type="compositionally biased region" description="Basic residues" evidence="3">
    <location>
        <begin position="404"/>
        <end position="413"/>
    </location>
</feature>
<feature type="region of interest" description="Disordered" evidence="3">
    <location>
        <begin position="386"/>
        <end position="560"/>
    </location>
</feature>
<dbReference type="Proteomes" id="UP000594454">
    <property type="component" value="Chromosome 6"/>
</dbReference>
<sequence>MESSSMKTTKEPRDDILRDSKLLEQVEKSFGITGSLEEKYQFLIKKVMELDKDNKKSNSALKLHEKRYEALLREKDILQKEHNKNVLMRTKLEQVCREQQKLLKSVQNESMKHKETQAKFQHSINEISLTLNKNNEENIKLKEDNIEMTKKLKYLAEQYQIREKQLEKINEQVQLENQLHEAKLAKVQMEATMEKEILLREKQGALDDLLKSKKSLQEMQKREELLKEQLSLYTSKYDDFQNSLQKSNDIFTTYKAELEKMVKKTKKLEKESTEWKRKCEKSTASLLDLATEKQVKDEYIAKTNRQMQQLQKLLRTLQAERTTLHKTLKDNNIDIPPMPVLPPEPEPVPQLPPTKQQPDKIETMAKSCAELKQSLALLQDQMSALTTKQAPASEQEVSETSSRSKNKKSKARNKACPVKDRNLGNTELKGKKVRNDEDRISKSETENGTRDQSADSEVKSVDSVPINPDTTESPDASEELKDADNELQESDDKSIPPLQDGSSISITENCTTVPTSPLTANTEEPLPEELKSEDNAVQVNEVNSPKDVQNSSLVDENKNI</sequence>
<evidence type="ECO:0000256" key="2">
    <source>
        <dbReference type="SAM" id="Coils"/>
    </source>
</evidence>
<organism evidence="4 5">
    <name type="scientific">Hermetia illucens</name>
    <name type="common">Black soldier fly</name>
    <dbReference type="NCBI Taxonomy" id="343691"/>
    <lineage>
        <taxon>Eukaryota</taxon>
        <taxon>Metazoa</taxon>
        <taxon>Ecdysozoa</taxon>
        <taxon>Arthropoda</taxon>
        <taxon>Hexapoda</taxon>
        <taxon>Insecta</taxon>
        <taxon>Pterygota</taxon>
        <taxon>Neoptera</taxon>
        <taxon>Endopterygota</taxon>
        <taxon>Diptera</taxon>
        <taxon>Brachycera</taxon>
        <taxon>Stratiomyomorpha</taxon>
        <taxon>Stratiomyidae</taxon>
        <taxon>Hermetiinae</taxon>
        <taxon>Hermetia</taxon>
    </lineage>
</organism>
<feature type="compositionally biased region" description="Polar residues" evidence="3">
    <location>
        <begin position="500"/>
        <end position="522"/>
    </location>
</feature>
<evidence type="ECO:0000313" key="4">
    <source>
        <dbReference type="EMBL" id="CAD7093531.1"/>
    </source>
</evidence>
<comment type="similarity">
    <text evidence="1">Belongs to the taxilin family.</text>
</comment>
<dbReference type="OrthoDB" id="425555at2759"/>
<feature type="region of interest" description="Disordered" evidence="3">
    <location>
        <begin position="327"/>
        <end position="360"/>
    </location>
</feature>
<dbReference type="GO" id="GO:0019905">
    <property type="term" value="F:syntaxin binding"/>
    <property type="evidence" value="ECO:0007669"/>
    <property type="project" value="InterPro"/>
</dbReference>
<keyword evidence="5" id="KW-1185">Reference proteome</keyword>
<dbReference type="InParanoid" id="A0A7R8Z2F4"/>
<name>A0A7R8Z2F4_HERIL</name>
<feature type="compositionally biased region" description="Pro residues" evidence="3">
    <location>
        <begin position="336"/>
        <end position="352"/>
    </location>
</feature>
<evidence type="ECO:0000256" key="1">
    <source>
        <dbReference type="ARBA" id="ARBA00009550"/>
    </source>
</evidence>
<dbReference type="AlphaFoldDB" id="A0A7R8Z2F4"/>
<dbReference type="FunCoup" id="A0A7R8Z2F4">
    <property type="interactions" value="847"/>
</dbReference>
<evidence type="ECO:0000313" key="5">
    <source>
        <dbReference type="Proteomes" id="UP000594454"/>
    </source>
</evidence>
<evidence type="ECO:0008006" key="6">
    <source>
        <dbReference type="Google" id="ProtNLM"/>
    </source>
</evidence>
<dbReference type="Pfam" id="PF09728">
    <property type="entry name" value="Taxilin"/>
    <property type="match status" value="1"/>
</dbReference>
<feature type="compositionally biased region" description="Basic and acidic residues" evidence="3">
    <location>
        <begin position="417"/>
        <end position="460"/>
    </location>
</feature>
<feature type="compositionally biased region" description="Polar residues" evidence="3">
    <location>
        <begin position="535"/>
        <end position="554"/>
    </location>
</feature>
<dbReference type="PANTHER" id="PTHR16127:SF13">
    <property type="entry name" value="GH01188P"/>
    <property type="match status" value="1"/>
</dbReference>
<dbReference type="PANTHER" id="PTHR16127">
    <property type="entry name" value="TAXILIN"/>
    <property type="match status" value="1"/>
</dbReference>
<dbReference type="OMA" id="HEPTKEP"/>
<accession>A0A7R8Z2F4</accession>
<evidence type="ECO:0000256" key="3">
    <source>
        <dbReference type="SAM" id="MobiDB-lite"/>
    </source>
</evidence>
<proteinExistence type="inferred from homology"/>
<dbReference type="InterPro" id="IPR026183">
    <property type="entry name" value="Taxilin_fam"/>
</dbReference>